<keyword evidence="8" id="KW-0675">Receptor</keyword>
<evidence type="ECO:0000259" key="13">
    <source>
        <dbReference type="Pfam" id="PF00593"/>
    </source>
</evidence>
<keyword evidence="9 10" id="KW-0998">Cell outer membrane</keyword>
<dbReference type="NCBIfam" id="TIGR04056">
    <property type="entry name" value="OMP_RagA_SusC"/>
    <property type="match status" value="1"/>
</dbReference>
<dbReference type="SUPFAM" id="SSF49464">
    <property type="entry name" value="Carboxypeptidase regulatory domain-like"/>
    <property type="match status" value="1"/>
</dbReference>
<keyword evidence="6 11" id="KW-0798">TonB box</keyword>
<dbReference type="Gene3D" id="2.60.40.1120">
    <property type="entry name" value="Carboxypeptidase-like, regulatory domain"/>
    <property type="match status" value="1"/>
</dbReference>
<keyword evidence="3 10" id="KW-1134">Transmembrane beta strand</keyword>
<evidence type="ECO:0000256" key="1">
    <source>
        <dbReference type="ARBA" id="ARBA00004571"/>
    </source>
</evidence>
<dbReference type="Gene3D" id="2.40.170.20">
    <property type="entry name" value="TonB-dependent receptor, beta-barrel domain"/>
    <property type="match status" value="1"/>
</dbReference>
<protein>
    <submittedName>
        <fullName evidence="15">SusC/RagA family TonB-linked outer membrane protein</fullName>
    </submittedName>
</protein>
<dbReference type="NCBIfam" id="TIGR04057">
    <property type="entry name" value="SusC_RagA_signa"/>
    <property type="match status" value="1"/>
</dbReference>
<feature type="chain" id="PRO_5045321320" evidence="12">
    <location>
        <begin position="20"/>
        <end position="1152"/>
    </location>
</feature>
<accession>A0ABR7TR80</accession>
<keyword evidence="7 10" id="KW-0472">Membrane</keyword>
<feature type="domain" description="TonB-dependent receptor plug" evidence="14">
    <location>
        <begin position="203"/>
        <end position="308"/>
    </location>
</feature>
<dbReference type="InterPro" id="IPR008969">
    <property type="entry name" value="CarboxyPept-like_regulatory"/>
</dbReference>
<feature type="signal peptide" evidence="12">
    <location>
        <begin position="1"/>
        <end position="19"/>
    </location>
</feature>
<dbReference type="RefSeq" id="WP_188089218.1">
    <property type="nucleotide sequence ID" value="NZ_JACVFC010000002.1"/>
</dbReference>
<evidence type="ECO:0000256" key="3">
    <source>
        <dbReference type="ARBA" id="ARBA00022452"/>
    </source>
</evidence>
<evidence type="ECO:0000256" key="7">
    <source>
        <dbReference type="ARBA" id="ARBA00023136"/>
    </source>
</evidence>
<dbReference type="InterPro" id="IPR012910">
    <property type="entry name" value="Plug_dom"/>
</dbReference>
<dbReference type="Gene3D" id="3.55.50.30">
    <property type="match status" value="1"/>
</dbReference>
<dbReference type="Pfam" id="PF00593">
    <property type="entry name" value="TonB_dep_Rec_b-barrel"/>
    <property type="match status" value="1"/>
</dbReference>
<evidence type="ECO:0000256" key="8">
    <source>
        <dbReference type="ARBA" id="ARBA00023170"/>
    </source>
</evidence>
<dbReference type="InterPro" id="IPR037066">
    <property type="entry name" value="Plug_dom_sf"/>
</dbReference>
<evidence type="ECO:0000259" key="14">
    <source>
        <dbReference type="Pfam" id="PF07715"/>
    </source>
</evidence>
<proteinExistence type="inferred from homology"/>
<keyword evidence="5 12" id="KW-0732">Signal</keyword>
<evidence type="ECO:0000313" key="16">
    <source>
        <dbReference type="Proteomes" id="UP000659124"/>
    </source>
</evidence>
<dbReference type="Proteomes" id="UP000659124">
    <property type="component" value="Unassembled WGS sequence"/>
</dbReference>
<evidence type="ECO:0000256" key="6">
    <source>
        <dbReference type="ARBA" id="ARBA00023077"/>
    </source>
</evidence>
<name>A0ABR7TR80_9BACT</name>
<comment type="subcellular location">
    <subcellularLocation>
        <location evidence="1 10">Cell outer membrane</location>
        <topology evidence="1 10">Multi-pass membrane protein</topology>
    </subcellularLocation>
</comment>
<dbReference type="Pfam" id="PF07715">
    <property type="entry name" value="Plug"/>
    <property type="match status" value="1"/>
</dbReference>
<keyword evidence="2 10" id="KW-0813">Transport</keyword>
<reference evidence="15 16" key="1">
    <citation type="submission" date="2020-09" db="EMBL/GenBank/DDBJ databases">
        <title>Genome sequences of type strains of Chitinophaga qingshengii and Chitinophaga varians.</title>
        <authorList>
            <person name="Kittiwongwattana C."/>
        </authorList>
    </citation>
    <scope>NUCLEOTIDE SEQUENCE [LARGE SCALE GENOMIC DNA]</scope>
    <source>
        <strain evidence="15 16">JCM 30026</strain>
    </source>
</reference>
<dbReference type="InterPro" id="IPR000531">
    <property type="entry name" value="Beta-barrel_TonB"/>
</dbReference>
<keyword evidence="4 10" id="KW-0812">Transmembrane</keyword>
<gene>
    <name evidence="15" type="ORF">ICL07_16985</name>
</gene>
<sequence>MRRVCLLLLFAMHVHLGYAQILQKTISLSLDHQPLSVILTEAGKQAGCKISFPADEVAAWKDMSIHCTNKSLGDALGQLLQETNLACKALPNAVAVFRKPAPANRQQEPAVQLKGVVKNDQGTPLPYVTVAVGTTGMMTTNSGAYFLANVAAKATVRISCVGYEPRTFVAADLAAMSEVVLKFGRHSLGVVEVSTAYQRIRPEQSTGSIAAITTKDYESRISTDFLSGIQNKLPGVLINKDIKFEDNALFQIRGLSTISANKQPLIVVDGYPTELTLDAINPNEIKSVTVLKDAASATIYGVRASNGVIIIERKQAEIGRTKFAFRSTLGITPKENYSTYRLAPGDVPLRYQRDFNKDGDDLPVDWSYYVNSYRNYQPGYDILLDKKAGNITQAQLEDRYAQLASYNNAADYSRLFLRSAVNQQYDLNISGGTQQATYYVSANYTGNRYTQKNNNDNRFLLSARANYRFNKRLSLELTTDYLETKGQVAPVPDFMSLYPYERFQDASGKPAAIFGGSFMNPAFNDTLIKKGLYDNMNYPLVNMNEVKDRNRTVNNKVIANFNYRIGHGFSLRFGGIYENSRSDLKHYASEKSTEARQYVNQYAEQTATGILFNVPKGGYINQNNLNSMSYTLRAQLDYNKIIHDQHSLNLILGAETRKVVSESSISSTFGYNDQTLLQSPVDYNKILTSSWISAFAAANPMLSFNKLFGKTYQDDRYVSGYFNGIYTFRGKYSLSGSLRIDQSNLFGTDPRYRYKPLWSAGGAWNLDQEAFMQGLTWLDALKLRVAYGINGNTSKASIPLIVAQYVNNLRTSPVSTALNMLSMENAALRWEQTDNLNAGLDFRVIGRVYGSLDYYQRKSTDLLADAQLDPTKGASSAKLNAASIRNQGVELNLHADWISRRRFNWNTGIALAHNTNKVLSLYINNQKASTSYLGSNGNYVVGYPAGGIFSYRYAGLDTAGLPLMYNAAGKIKTPGFSAADEGFSDLVYNGAGIPTITAGISNRIDIGNFYVYCMVDYYGGFSTRTPPPSPSASRPLAGSESYFRQKGDETATDVMGLYPYWLMNLYHTYVYNYADRWVVNGAYLVLRDVTVSYNFRNTPAIRRMGFTNFEVKLQASNIATIGFNKFNYSLATGSFARRHLVPTYTIGVFTNF</sequence>
<feature type="domain" description="TonB-dependent receptor-like beta-barrel" evidence="13">
    <location>
        <begin position="536"/>
        <end position="953"/>
    </location>
</feature>
<dbReference type="InterPro" id="IPR023996">
    <property type="entry name" value="TonB-dep_OMP_SusC/RagA"/>
</dbReference>
<dbReference type="Pfam" id="PF13620">
    <property type="entry name" value="CarboxypepD_reg"/>
    <property type="match status" value="1"/>
</dbReference>
<organism evidence="15 16">
    <name type="scientific">Chitinophaga qingshengii</name>
    <dbReference type="NCBI Taxonomy" id="1569794"/>
    <lineage>
        <taxon>Bacteria</taxon>
        <taxon>Pseudomonadati</taxon>
        <taxon>Bacteroidota</taxon>
        <taxon>Chitinophagia</taxon>
        <taxon>Chitinophagales</taxon>
        <taxon>Chitinophagaceae</taxon>
        <taxon>Chitinophaga</taxon>
    </lineage>
</organism>
<dbReference type="InterPro" id="IPR036942">
    <property type="entry name" value="Beta-barrel_TonB_sf"/>
</dbReference>
<evidence type="ECO:0000256" key="9">
    <source>
        <dbReference type="ARBA" id="ARBA00023237"/>
    </source>
</evidence>
<evidence type="ECO:0000256" key="12">
    <source>
        <dbReference type="SAM" id="SignalP"/>
    </source>
</evidence>
<evidence type="ECO:0000256" key="5">
    <source>
        <dbReference type="ARBA" id="ARBA00022729"/>
    </source>
</evidence>
<dbReference type="PANTHER" id="PTHR30069">
    <property type="entry name" value="TONB-DEPENDENT OUTER MEMBRANE RECEPTOR"/>
    <property type="match status" value="1"/>
</dbReference>
<evidence type="ECO:0000256" key="4">
    <source>
        <dbReference type="ARBA" id="ARBA00022692"/>
    </source>
</evidence>
<comment type="caution">
    <text evidence="15">The sequence shown here is derived from an EMBL/GenBank/DDBJ whole genome shotgun (WGS) entry which is preliminary data.</text>
</comment>
<evidence type="ECO:0000313" key="15">
    <source>
        <dbReference type="EMBL" id="MBC9932083.1"/>
    </source>
</evidence>
<evidence type="ECO:0000256" key="10">
    <source>
        <dbReference type="PROSITE-ProRule" id="PRU01360"/>
    </source>
</evidence>
<dbReference type="PANTHER" id="PTHR30069:SF29">
    <property type="entry name" value="HEMOGLOBIN AND HEMOGLOBIN-HAPTOGLOBIN-BINDING PROTEIN 1-RELATED"/>
    <property type="match status" value="1"/>
</dbReference>
<dbReference type="PROSITE" id="PS52016">
    <property type="entry name" value="TONB_DEPENDENT_REC_3"/>
    <property type="match status" value="1"/>
</dbReference>
<dbReference type="InterPro" id="IPR023997">
    <property type="entry name" value="TonB-dep_OMP_SusC/RagA_CS"/>
</dbReference>
<keyword evidence="16" id="KW-1185">Reference proteome</keyword>
<evidence type="ECO:0000256" key="2">
    <source>
        <dbReference type="ARBA" id="ARBA00022448"/>
    </source>
</evidence>
<evidence type="ECO:0000256" key="11">
    <source>
        <dbReference type="RuleBase" id="RU003357"/>
    </source>
</evidence>
<dbReference type="SUPFAM" id="SSF56935">
    <property type="entry name" value="Porins"/>
    <property type="match status" value="1"/>
</dbReference>
<comment type="similarity">
    <text evidence="10 11">Belongs to the TonB-dependent receptor family.</text>
</comment>
<dbReference type="Gene3D" id="2.170.130.10">
    <property type="entry name" value="TonB-dependent receptor, plug domain"/>
    <property type="match status" value="1"/>
</dbReference>
<dbReference type="EMBL" id="JACVFC010000002">
    <property type="protein sequence ID" value="MBC9932083.1"/>
    <property type="molecule type" value="Genomic_DNA"/>
</dbReference>
<dbReference type="InterPro" id="IPR039426">
    <property type="entry name" value="TonB-dep_rcpt-like"/>
</dbReference>